<dbReference type="Proteomes" id="UP000321057">
    <property type="component" value="Unassembled WGS sequence"/>
</dbReference>
<evidence type="ECO:0000256" key="6">
    <source>
        <dbReference type="SAM" id="MobiDB-lite"/>
    </source>
</evidence>
<dbReference type="EMBL" id="BKAX01000020">
    <property type="protein sequence ID" value="GEQ07086.1"/>
    <property type="molecule type" value="Genomic_DNA"/>
</dbReference>
<organism evidence="8 9">
    <name type="scientific">Staphylococcus gallinarum</name>
    <dbReference type="NCBI Taxonomy" id="1293"/>
    <lineage>
        <taxon>Bacteria</taxon>
        <taxon>Bacillati</taxon>
        <taxon>Bacillota</taxon>
        <taxon>Bacilli</taxon>
        <taxon>Bacillales</taxon>
        <taxon>Staphylococcaceae</taxon>
        <taxon>Staphylococcus</taxon>
    </lineage>
</organism>
<comment type="caution">
    <text evidence="8">The sequence shown here is derived from an EMBL/GenBank/DDBJ whole genome shotgun (WGS) entry which is preliminary data.</text>
</comment>
<proteinExistence type="predicted"/>
<keyword evidence="2" id="KW-0134">Cell wall</keyword>
<keyword evidence="9" id="KW-1185">Reference proteome</keyword>
<name>A0ABQ0Y6V2_STAGA</name>
<feature type="domain" description="Gram-positive cocci surface proteins LPxTG" evidence="7">
    <location>
        <begin position="76"/>
        <end position="115"/>
    </location>
</feature>
<evidence type="ECO:0000256" key="1">
    <source>
        <dbReference type="ARBA" id="ARBA00004168"/>
    </source>
</evidence>
<evidence type="ECO:0000256" key="2">
    <source>
        <dbReference type="ARBA" id="ARBA00022512"/>
    </source>
</evidence>
<evidence type="ECO:0000313" key="8">
    <source>
        <dbReference type="EMBL" id="GEQ07086.1"/>
    </source>
</evidence>
<gene>
    <name evidence="8" type="ORF">SGA02_29140</name>
</gene>
<feature type="compositionally biased region" description="Basic and acidic residues" evidence="6">
    <location>
        <begin position="69"/>
        <end position="85"/>
    </location>
</feature>
<feature type="compositionally biased region" description="Low complexity" evidence="6">
    <location>
        <begin position="1"/>
        <end position="65"/>
    </location>
</feature>
<protein>
    <recommendedName>
        <fullName evidence="7">Gram-positive cocci surface proteins LPxTG domain-containing protein</fullName>
    </recommendedName>
</protein>
<evidence type="ECO:0000259" key="7">
    <source>
        <dbReference type="PROSITE" id="PS50847"/>
    </source>
</evidence>
<accession>A0ABQ0Y6V2</accession>
<dbReference type="Pfam" id="PF00746">
    <property type="entry name" value="Gram_pos_anchor"/>
    <property type="match status" value="1"/>
</dbReference>
<comment type="subcellular location">
    <subcellularLocation>
        <location evidence="1">Secreted</location>
        <location evidence="1">Cell wall</location>
        <topology evidence="1">Peptidoglycan-anchor</topology>
    </subcellularLocation>
</comment>
<evidence type="ECO:0000256" key="4">
    <source>
        <dbReference type="ARBA" id="ARBA00022729"/>
    </source>
</evidence>
<dbReference type="PROSITE" id="PS50847">
    <property type="entry name" value="GRAM_POS_ANCHORING"/>
    <property type="match status" value="1"/>
</dbReference>
<reference evidence="8 9" key="1">
    <citation type="submission" date="2019-07" db="EMBL/GenBank/DDBJ databases">
        <title>Whole genome shotgun sequence of Staphylococcus gallinarum NBRC 109767.</title>
        <authorList>
            <person name="Hosoyama A."/>
            <person name="Uohara A."/>
            <person name="Ohji S."/>
            <person name="Ichikawa N."/>
        </authorList>
    </citation>
    <scope>NUCLEOTIDE SEQUENCE [LARGE SCALE GENOMIC DNA]</scope>
    <source>
        <strain evidence="8 9">NBRC 109767</strain>
    </source>
</reference>
<dbReference type="NCBIfam" id="TIGR01167">
    <property type="entry name" value="LPXTG_anchor"/>
    <property type="match status" value="1"/>
</dbReference>
<keyword evidence="4" id="KW-0732">Signal</keyword>
<evidence type="ECO:0000313" key="9">
    <source>
        <dbReference type="Proteomes" id="UP000321057"/>
    </source>
</evidence>
<keyword evidence="5" id="KW-0572">Peptidoglycan-anchor</keyword>
<feature type="region of interest" description="Disordered" evidence="6">
    <location>
        <begin position="1"/>
        <end position="87"/>
    </location>
</feature>
<sequence>MIVPISGSMDDIDLDSMSTSMSTSELNSTSASTSLSTSVSNSASTSASTSVNTSESVTSNNGSESAVNSHKEKVELPDTGKDTDNRNGLVGATLAMLAGLGLIRKSRKNKKESKK</sequence>
<dbReference type="InterPro" id="IPR019931">
    <property type="entry name" value="LPXTG_anchor"/>
</dbReference>
<evidence type="ECO:0000256" key="5">
    <source>
        <dbReference type="ARBA" id="ARBA00023088"/>
    </source>
</evidence>
<keyword evidence="3" id="KW-0964">Secreted</keyword>
<evidence type="ECO:0000256" key="3">
    <source>
        <dbReference type="ARBA" id="ARBA00022525"/>
    </source>
</evidence>